<accession>A0A9P1D1G0</accession>
<dbReference type="Proteomes" id="UP001152797">
    <property type="component" value="Unassembled WGS sequence"/>
</dbReference>
<evidence type="ECO:0000313" key="3">
    <source>
        <dbReference type="Proteomes" id="UP001152797"/>
    </source>
</evidence>
<evidence type="ECO:0000313" key="1">
    <source>
        <dbReference type="EMBL" id="CAI4002089.1"/>
    </source>
</evidence>
<dbReference type="EMBL" id="CAMXCT020003038">
    <property type="protein sequence ID" value="CAL1155464.1"/>
    <property type="molecule type" value="Genomic_DNA"/>
</dbReference>
<evidence type="ECO:0000313" key="2">
    <source>
        <dbReference type="EMBL" id="CAL4789401.1"/>
    </source>
</evidence>
<dbReference type="AlphaFoldDB" id="A0A9P1D1G0"/>
<sequence length="96" mass="10532">MPCEVAAGSLPGLPSVVLSQARSRREDLQQVAWTLLRWLRKEAHVGPTQAEGFFTTLLAAVKFLRKDSDMNVRILRSGGADFTSFGQVSIRSQNAS</sequence>
<name>A0A9P1D1G0_9DINO</name>
<reference evidence="1" key="1">
    <citation type="submission" date="2022-10" db="EMBL/GenBank/DDBJ databases">
        <authorList>
            <person name="Chen Y."/>
            <person name="Dougan E. K."/>
            <person name="Chan C."/>
            <person name="Rhodes N."/>
            <person name="Thang M."/>
        </authorList>
    </citation>
    <scope>NUCLEOTIDE SEQUENCE</scope>
</reference>
<organism evidence="1">
    <name type="scientific">Cladocopium goreaui</name>
    <dbReference type="NCBI Taxonomy" id="2562237"/>
    <lineage>
        <taxon>Eukaryota</taxon>
        <taxon>Sar</taxon>
        <taxon>Alveolata</taxon>
        <taxon>Dinophyceae</taxon>
        <taxon>Suessiales</taxon>
        <taxon>Symbiodiniaceae</taxon>
        <taxon>Cladocopium</taxon>
    </lineage>
</organism>
<dbReference type="EMBL" id="CAMXCT030003038">
    <property type="protein sequence ID" value="CAL4789401.1"/>
    <property type="molecule type" value="Genomic_DNA"/>
</dbReference>
<reference evidence="2 3" key="2">
    <citation type="submission" date="2024-05" db="EMBL/GenBank/DDBJ databases">
        <authorList>
            <person name="Chen Y."/>
            <person name="Shah S."/>
            <person name="Dougan E. K."/>
            <person name="Thang M."/>
            <person name="Chan C."/>
        </authorList>
    </citation>
    <scope>NUCLEOTIDE SEQUENCE [LARGE SCALE GENOMIC DNA]</scope>
</reference>
<keyword evidence="3" id="KW-1185">Reference proteome</keyword>
<protein>
    <submittedName>
        <fullName evidence="1">Uncharacterized protein</fullName>
    </submittedName>
</protein>
<dbReference type="EMBL" id="CAMXCT010003038">
    <property type="protein sequence ID" value="CAI4002089.1"/>
    <property type="molecule type" value="Genomic_DNA"/>
</dbReference>
<proteinExistence type="predicted"/>
<comment type="caution">
    <text evidence="1">The sequence shown here is derived from an EMBL/GenBank/DDBJ whole genome shotgun (WGS) entry which is preliminary data.</text>
</comment>
<gene>
    <name evidence="1" type="ORF">C1SCF055_LOCUS28064</name>
</gene>